<reference evidence="1" key="1">
    <citation type="submission" date="2022-04" db="EMBL/GenBank/DDBJ databases">
        <title>Genome of the entomopathogenic fungus Entomophthora muscae.</title>
        <authorList>
            <person name="Elya C."/>
            <person name="Lovett B.R."/>
            <person name="Lee E."/>
            <person name="Macias A.M."/>
            <person name="Hajek A.E."/>
            <person name="De Bivort B.L."/>
            <person name="Kasson M.T."/>
            <person name="De Fine Licht H.H."/>
            <person name="Stajich J.E."/>
        </authorList>
    </citation>
    <scope>NUCLEOTIDE SEQUENCE</scope>
    <source>
        <strain evidence="1">Berkeley</strain>
    </source>
</reference>
<gene>
    <name evidence="1" type="ORF">DSO57_1008613</name>
</gene>
<sequence>MSDSSAWTEYEVYYNQLGEEGKRWWKKYPCEYRQFLVSGSRLPSTGSECFMTTTEASSVVQTDISLPLRPIGPPYSDDSSELSLRSLVLGRGSTPRVLLGPDLMCSPQDLLMQADLILKVPPSSLH</sequence>
<dbReference type="EMBL" id="QTSX02006416">
    <property type="protein sequence ID" value="KAJ9055006.1"/>
    <property type="molecule type" value="Genomic_DNA"/>
</dbReference>
<keyword evidence="2" id="KW-1185">Reference proteome</keyword>
<protein>
    <submittedName>
        <fullName evidence="1">Uncharacterized protein</fullName>
    </submittedName>
</protein>
<organism evidence="1 2">
    <name type="scientific">Entomophthora muscae</name>
    <dbReference type="NCBI Taxonomy" id="34485"/>
    <lineage>
        <taxon>Eukaryota</taxon>
        <taxon>Fungi</taxon>
        <taxon>Fungi incertae sedis</taxon>
        <taxon>Zoopagomycota</taxon>
        <taxon>Entomophthoromycotina</taxon>
        <taxon>Entomophthoromycetes</taxon>
        <taxon>Entomophthorales</taxon>
        <taxon>Entomophthoraceae</taxon>
        <taxon>Entomophthora</taxon>
    </lineage>
</organism>
<proteinExistence type="predicted"/>
<comment type="caution">
    <text evidence="1">The sequence shown here is derived from an EMBL/GenBank/DDBJ whole genome shotgun (WGS) entry which is preliminary data.</text>
</comment>
<evidence type="ECO:0000313" key="2">
    <source>
        <dbReference type="Proteomes" id="UP001165960"/>
    </source>
</evidence>
<name>A0ACC2RY27_9FUNG</name>
<dbReference type="Proteomes" id="UP001165960">
    <property type="component" value="Unassembled WGS sequence"/>
</dbReference>
<accession>A0ACC2RY27</accession>
<evidence type="ECO:0000313" key="1">
    <source>
        <dbReference type="EMBL" id="KAJ9055006.1"/>
    </source>
</evidence>